<proteinExistence type="predicted"/>
<dbReference type="Gene3D" id="3.40.1350.10">
    <property type="match status" value="1"/>
</dbReference>
<gene>
    <name evidence="1" type="ORF">BMR96_08630</name>
</gene>
<dbReference type="GO" id="GO:0003676">
    <property type="term" value="F:nucleic acid binding"/>
    <property type="evidence" value="ECO:0007669"/>
    <property type="project" value="InterPro"/>
</dbReference>
<comment type="caution">
    <text evidence="1">The sequence shown here is derived from an EMBL/GenBank/DDBJ whole genome shotgun (WGS) entry which is preliminary data.</text>
</comment>
<dbReference type="STRING" id="33968.BMS77_09040"/>
<dbReference type="Proteomes" id="UP000192288">
    <property type="component" value="Unassembled WGS sequence"/>
</dbReference>
<sequence>MKEEAKLQTKIIKFLRHEGRFVIKTQGGTPGTDTGTPDVITIYPDGRLIGLEIKRPDGGGVVSPEQKAIGKQINRNNGLWYVIDSWEKFEEVWRNVTTFI</sequence>
<dbReference type="InterPro" id="IPR011856">
    <property type="entry name" value="tRNA_endonuc-like_dom_sf"/>
</dbReference>
<evidence type="ECO:0008006" key="3">
    <source>
        <dbReference type="Google" id="ProtNLM"/>
    </source>
</evidence>
<evidence type="ECO:0000313" key="1">
    <source>
        <dbReference type="EMBL" id="ORI97173.1"/>
    </source>
</evidence>
<protein>
    <recommendedName>
        <fullName evidence="3">VRR-NUC domain-containing protein</fullName>
    </recommendedName>
</protein>
<evidence type="ECO:0000313" key="2">
    <source>
        <dbReference type="Proteomes" id="UP000192288"/>
    </source>
</evidence>
<dbReference type="EMBL" id="MPLS01000040">
    <property type="protein sequence ID" value="ORI97173.1"/>
    <property type="molecule type" value="Genomic_DNA"/>
</dbReference>
<name>A0A1X0VBS6_LEUPS</name>
<organism evidence="1 2">
    <name type="scientific">Leuconostoc pseudomesenteroides</name>
    <dbReference type="NCBI Taxonomy" id="33968"/>
    <lineage>
        <taxon>Bacteria</taxon>
        <taxon>Bacillati</taxon>
        <taxon>Bacillota</taxon>
        <taxon>Bacilli</taxon>
        <taxon>Lactobacillales</taxon>
        <taxon>Lactobacillaceae</taxon>
        <taxon>Leuconostoc</taxon>
    </lineage>
</organism>
<dbReference type="AlphaFoldDB" id="A0A1X0VBS6"/>
<accession>A0A1X0VBS6</accession>
<reference evidence="1 2" key="1">
    <citation type="journal article" date="2017" name="Front. Microbiol.">
        <title>Genomic Characterization of Dairy Associated Leuconostoc Species and Diversity of Leuconostocs in Undefined Mixed Mesophilic Starter Cultures.</title>
        <authorList>
            <person name="Frantzen C.A."/>
            <person name="Kot W."/>
            <person name="Pedersen T.B."/>
            <person name="Ardo Y.M."/>
            <person name="Broadbent J.R."/>
            <person name="Neve H."/>
            <person name="Hansen L.H."/>
            <person name="Dal Bello F."/>
            <person name="Ostlie H.M."/>
            <person name="Kleppen H.P."/>
            <person name="Vogensen F.K."/>
            <person name="Holo H."/>
        </authorList>
    </citation>
    <scope>NUCLEOTIDE SEQUENCE [LARGE SCALE GENOMIC DNA]</scope>
    <source>
        <strain evidence="1 2">LMGCF08</strain>
    </source>
</reference>
<dbReference type="RefSeq" id="WP_080519532.1">
    <property type="nucleotide sequence ID" value="NZ_MPLS01000040.1"/>
</dbReference>